<evidence type="ECO:0000313" key="3">
    <source>
        <dbReference type="Proteomes" id="UP000652761"/>
    </source>
</evidence>
<dbReference type="AlphaFoldDB" id="A0A843U844"/>
<evidence type="ECO:0000313" key="2">
    <source>
        <dbReference type="EMBL" id="MQL77543.1"/>
    </source>
</evidence>
<protein>
    <submittedName>
        <fullName evidence="2">Uncharacterized protein</fullName>
    </submittedName>
</protein>
<dbReference type="EMBL" id="NMUH01000354">
    <property type="protein sequence ID" value="MQL77543.1"/>
    <property type="molecule type" value="Genomic_DNA"/>
</dbReference>
<reference evidence="2" key="1">
    <citation type="submission" date="2017-07" db="EMBL/GenBank/DDBJ databases">
        <title>Taro Niue Genome Assembly and Annotation.</title>
        <authorList>
            <person name="Atibalentja N."/>
            <person name="Keating K."/>
            <person name="Fields C.J."/>
        </authorList>
    </citation>
    <scope>NUCLEOTIDE SEQUENCE</scope>
    <source>
        <strain evidence="2">Niue_2</strain>
        <tissue evidence="2">Leaf</tissue>
    </source>
</reference>
<sequence length="87" mass="9585">MTKGKVSASALLTPSLEAPSQNPNVFNHVHLYPLFVAPSLHSPCWIDDGILVLSRLLLMSQAQRGLCKELPDGNEQWMTRVGVDMRG</sequence>
<dbReference type="Proteomes" id="UP000652761">
    <property type="component" value="Unassembled WGS sequence"/>
</dbReference>
<keyword evidence="3" id="KW-1185">Reference proteome</keyword>
<gene>
    <name evidence="2" type="ORF">Taro_009946</name>
</gene>
<organism evidence="2 3">
    <name type="scientific">Colocasia esculenta</name>
    <name type="common">Wild taro</name>
    <name type="synonym">Arum esculentum</name>
    <dbReference type="NCBI Taxonomy" id="4460"/>
    <lineage>
        <taxon>Eukaryota</taxon>
        <taxon>Viridiplantae</taxon>
        <taxon>Streptophyta</taxon>
        <taxon>Embryophyta</taxon>
        <taxon>Tracheophyta</taxon>
        <taxon>Spermatophyta</taxon>
        <taxon>Magnoliopsida</taxon>
        <taxon>Liliopsida</taxon>
        <taxon>Araceae</taxon>
        <taxon>Aroideae</taxon>
        <taxon>Colocasieae</taxon>
        <taxon>Colocasia</taxon>
    </lineage>
</organism>
<comment type="caution">
    <text evidence="2">The sequence shown here is derived from an EMBL/GenBank/DDBJ whole genome shotgun (WGS) entry which is preliminary data.</text>
</comment>
<name>A0A843U844_COLES</name>
<feature type="region of interest" description="Disordered" evidence="1">
    <location>
        <begin position="1"/>
        <end position="20"/>
    </location>
</feature>
<proteinExistence type="predicted"/>
<accession>A0A843U844</accession>
<evidence type="ECO:0000256" key="1">
    <source>
        <dbReference type="SAM" id="MobiDB-lite"/>
    </source>
</evidence>